<gene>
    <name evidence="1" type="ORF">H9655_11940</name>
</gene>
<dbReference type="Proteomes" id="UP000657931">
    <property type="component" value="Unassembled WGS sequence"/>
</dbReference>
<organism evidence="1 2">
    <name type="scientific">Cytobacillus stercorigallinarum</name>
    <dbReference type="NCBI Taxonomy" id="2762240"/>
    <lineage>
        <taxon>Bacteria</taxon>
        <taxon>Bacillati</taxon>
        <taxon>Bacillota</taxon>
        <taxon>Bacilli</taxon>
        <taxon>Bacillales</taxon>
        <taxon>Bacillaceae</taxon>
        <taxon>Cytobacillus</taxon>
    </lineage>
</organism>
<evidence type="ECO:0000313" key="2">
    <source>
        <dbReference type="Proteomes" id="UP000657931"/>
    </source>
</evidence>
<evidence type="ECO:0000313" key="1">
    <source>
        <dbReference type="EMBL" id="MBD7937732.1"/>
    </source>
</evidence>
<name>A0ABR8QR22_9BACI</name>
<keyword evidence="2" id="KW-1185">Reference proteome</keyword>
<sequence length="62" mass="7765">MKQLTKTCFFEIVYDKQHYQHLEMVRIDYICDILYVTFKDFFTSEMYTFEKEKISFLQKVFL</sequence>
<dbReference type="RefSeq" id="WP_191814225.1">
    <property type="nucleotide sequence ID" value="NZ_JACSQT010000005.1"/>
</dbReference>
<protein>
    <submittedName>
        <fullName evidence="1">Uncharacterized protein</fullName>
    </submittedName>
</protein>
<accession>A0ABR8QR22</accession>
<dbReference type="EMBL" id="JACSQT010000005">
    <property type="protein sequence ID" value="MBD7937732.1"/>
    <property type="molecule type" value="Genomic_DNA"/>
</dbReference>
<reference evidence="1 2" key="1">
    <citation type="submission" date="2020-08" db="EMBL/GenBank/DDBJ databases">
        <title>A Genomic Blueprint of the Chicken Gut Microbiome.</title>
        <authorList>
            <person name="Gilroy R."/>
            <person name="Ravi A."/>
            <person name="Getino M."/>
            <person name="Pursley I."/>
            <person name="Horton D.L."/>
            <person name="Alikhan N.-F."/>
            <person name="Baker D."/>
            <person name="Gharbi K."/>
            <person name="Hall N."/>
            <person name="Watson M."/>
            <person name="Adriaenssens E.M."/>
            <person name="Foster-Nyarko E."/>
            <person name="Jarju S."/>
            <person name="Secka A."/>
            <person name="Antonio M."/>
            <person name="Oren A."/>
            <person name="Chaudhuri R."/>
            <person name="La Ragione R.M."/>
            <person name="Hildebrand F."/>
            <person name="Pallen M.J."/>
        </authorList>
    </citation>
    <scope>NUCLEOTIDE SEQUENCE [LARGE SCALE GENOMIC DNA]</scope>
    <source>
        <strain evidence="1 2">Sa5YUA1</strain>
    </source>
</reference>
<comment type="caution">
    <text evidence="1">The sequence shown here is derived from an EMBL/GenBank/DDBJ whole genome shotgun (WGS) entry which is preliminary data.</text>
</comment>
<proteinExistence type="predicted"/>